<reference evidence="18" key="1">
    <citation type="journal article" date="2012" name="Mol. Plant Microbe Interact.">
        <title>Rhizobial plasmids that cause impaired symbiotic nitrogen fixation and enhanced host invasion.</title>
        <authorList>
            <person name="Crook M.B."/>
            <person name="Lindsay D.P."/>
            <person name="Biggs M.B."/>
            <person name="Bentley J.S."/>
            <person name="Price J.C."/>
            <person name="Clement S.C."/>
            <person name="Clement M.J."/>
            <person name="Long S.R."/>
            <person name="Griffitts J.S."/>
        </authorList>
    </citation>
    <scope>NUCLEOTIDE SEQUENCE</scope>
    <source>
        <strain evidence="18">C017</strain>
        <plasmid evidence="18">pHRC017</plasmid>
    </source>
</reference>
<gene>
    <name evidence="15" type="primary">asd</name>
    <name evidence="18" type="synonym">asd1</name>
    <name evidence="18" type="ORF">pHRC017_0626</name>
</gene>
<feature type="binding site" evidence="15">
    <location>
        <begin position="33"/>
        <end position="36"/>
    </location>
    <ligand>
        <name>NADP(+)</name>
        <dbReference type="ChEBI" id="CHEBI:58349"/>
    </ligand>
</feature>
<dbReference type="CDD" id="cd02316">
    <property type="entry name" value="VcASADH2_like_N"/>
    <property type="match status" value="1"/>
</dbReference>
<dbReference type="Gene3D" id="3.40.50.720">
    <property type="entry name" value="NAD(P)-binding Rossmann-like Domain"/>
    <property type="match status" value="1"/>
</dbReference>
<sequence>MGLASKPIPTSFAELVRKGDLMKALNISIVGATGAVGAELIRLLEASPTPVNRLRLLASRNSAGRQLRFRDEICLVEALDEIGDLETDIAFLCAGGAVSAEWAPRFAAQGALVIDNSNAFRMDPDVPLVVPQVNPSALSDRPRLGIVANPNCTTIQLARALRPLVTALGVHQIILATYQAASGAGRMGIDELRNGTSAALEGSSGPPAARFPVPLPFNAIPQIGEIDLEGVSLEERKLAQESRKILAMPDLRLTSTCVRVPVENGHSEAVYLEFEKPVRLEQVHELLAKEAGVRLYADGIREGYPTPRFLTNPEDVHVARVRVNPENPRGLWLWVVADNLQVGAALNAFLIAQLAIANRVIGK</sequence>
<organism evidence="18">
    <name type="scientific">Rhizobium meliloti</name>
    <name type="common">Ensifer meliloti</name>
    <name type="synonym">Sinorhizobium meliloti</name>
    <dbReference type="NCBI Taxonomy" id="382"/>
    <lineage>
        <taxon>Bacteria</taxon>
        <taxon>Pseudomonadati</taxon>
        <taxon>Pseudomonadota</taxon>
        <taxon>Alphaproteobacteria</taxon>
        <taxon>Hyphomicrobiales</taxon>
        <taxon>Rhizobiaceae</taxon>
        <taxon>Sinorhizobium/Ensifer group</taxon>
        <taxon>Sinorhizobium</taxon>
    </lineage>
</organism>
<evidence type="ECO:0000256" key="8">
    <source>
        <dbReference type="ARBA" id="ARBA00022697"/>
    </source>
</evidence>
<dbReference type="GO" id="GO:0050661">
    <property type="term" value="F:NADP binding"/>
    <property type="evidence" value="ECO:0007669"/>
    <property type="project" value="UniProtKB-UniRule"/>
</dbReference>
<feature type="active site" description="Acyl-thioester intermediate" evidence="15 16">
    <location>
        <position position="152"/>
    </location>
</feature>
<dbReference type="InterPro" id="IPR012080">
    <property type="entry name" value="Asp_semialdehyde_DH"/>
</dbReference>
<keyword evidence="11 15" id="KW-0560">Oxidoreductase</keyword>
<dbReference type="UniPathway" id="UPA00051">
    <property type="reaction ID" value="UER00464"/>
</dbReference>
<evidence type="ECO:0000256" key="4">
    <source>
        <dbReference type="ARBA" id="ARBA00010584"/>
    </source>
</evidence>
<dbReference type="PIRSF" id="PIRSF000148">
    <property type="entry name" value="ASA_dh"/>
    <property type="match status" value="1"/>
</dbReference>
<dbReference type="GO" id="GO:0046983">
    <property type="term" value="F:protein dimerization activity"/>
    <property type="evidence" value="ECO:0007669"/>
    <property type="project" value="InterPro"/>
</dbReference>
<evidence type="ECO:0000256" key="9">
    <source>
        <dbReference type="ARBA" id="ARBA00022857"/>
    </source>
</evidence>
<evidence type="ECO:0000256" key="15">
    <source>
        <dbReference type="HAMAP-Rule" id="MF_02121"/>
    </source>
</evidence>
<accession>I2E2A8</accession>
<keyword evidence="8 15" id="KW-0791">Threonine biosynthesis</keyword>
<feature type="active site" description="Proton acceptor" evidence="15 16">
    <location>
        <position position="266"/>
    </location>
</feature>
<dbReference type="GO" id="GO:0004073">
    <property type="term" value="F:aspartate-semialdehyde dehydrogenase activity"/>
    <property type="evidence" value="ECO:0007669"/>
    <property type="project" value="UniProtKB-UniRule"/>
</dbReference>
<feature type="binding site" evidence="15">
    <location>
        <position position="179"/>
    </location>
    <ligand>
        <name>substrate</name>
    </ligand>
</feature>
<comment type="catalytic activity">
    <reaction evidence="14 15">
        <text>L-aspartate 4-semialdehyde + phosphate + NADP(+) = 4-phospho-L-aspartate + NADPH + H(+)</text>
        <dbReference type="Rhea" id="RHEA:24284"/>
        <dbReference type="ChEBI" id="CHEBI:15378"/>
        <dbReference type="ChEBI" id="CHEBI:43474"/>
        <dbReference type="ChEBI" id="CHEBI:57535"/>
        <dbReference type="ChEBI" id="CHEBI:57783"/>
        <dbReference type="ChEBI" id="CHEBI:58349"/>
        <dbReference type="ChEBI" id="CHEBI:537519"/>
        <dbReference type="EC" id="1.2.1.11"/>
    </reaction>
</comment>
<dbReference type="EMBL" id="JQ665880">
    <property type="protein sequence ID" value="AFJ91626.1"/>
    <property type="molecule type" value="Genomic_DNA"/>
</dbReference>
<keyword evidence="18" id="KW-0614">Plasmid</keyword>
<dbReference type="Pfam" id="PF01118">
    <property type="entry name" value="Semialdhyde_dh"/>
    <property type="match status" value="1"/>
</dbReference>
<comment type="pathway">
    <text evidence="2 15">Amino-acid biosynthesis; L-lysine biosynthesis via DAP pathway; (S)-tetrahydrodipicolinate from L-aspartate: step 2/4.</text>
</comment>
<dbReference type="AlphaFoldDB" id="I2E2A8"/>
<evidence type="ECO:0000256" key="16">
    <source>
        <dbReference type="PIRSR" id="PIRSR000148-1"/>
    </source>
</evidence>
<evidence type="ECO:0000256" key="12">
    <source>
        <dbReference type="ARBA" id="ARBA00023154"/>
    </source>
</evidence>
<dbReference type="EC" id="1.2.1.11" evidence="6 15"/>
<dbReference type="SUPFAM" id="SSF51735">
    <property type="entry name" value="NAD(P)-binding Rossmann-fold domains"/>
    <property type="match status" value="1"/>
</dbReference>
<protein>
    <recommendedName>
        <fullName evidence="6 15">Aspartate-semialdehyde dehydrogenase</fullName>
        <shortName evidence="15">ASA dehydrogenase</shortName>
        <shortName evidence="15">ASADH</shortName>
        <ecNumber evidence="6 15">1.2.1.11</ecNumber>
    </recommendedName>
    <alternativeName>
        <fullName evidence="15">Aspartate-beta-semialdehyde dehydrogenase</fullName>
    </alternativeName>
</protein>
<evidence type="ECO:0000313" key="18">
    <source>
        <dbReference type="EMBL" id="AFJ91626.1"/>
    </source>
</evidence>
<feature type="binding site" evidence="15">
    <location>
        <position position="121"/>
    </location>
    <ligand>
        <name>phosphate</name>
        <dbReference type="ChEBI" id="CHEBI:43474"/>
    </ligand>
</feature>
<keyword evidence="13 15" id="KW-0486">Methionine biosynthesis</keyword>
<dbReference type="CDD" id="cd18131">
    <property type="entry name" value="ASADH_C_bac_euk_like"/>
    <property type="match status" value="1"/>
</dbReference>
<feature type="binding site" evidence="15">
    <location>
        <position position="259"/>
    </location>
    <ligand>
        <name>substrate</name>
    </ligand>
</feature>
<evidence type="ECO:0000256" key="2">
    <source>
        <dbReference type="ARBA" id="ARBA00005076"/>
    </source>
</evidence>
<dbReference type="GO" id="GO:0009088">
    <property type="term" value="P:threonine biosynthetic process"/>
    <property type="evidence" value="ECO:0007669"/>
    <property type="project" value="UniProtKB-UniRule"/>
</dbReference>
<keyword evidence="10 15" id="KW-0220">Diaminopimelate biosynthesis</keyword>
<dbReference type="HAMAP" id="MF_02121">
    <property type="entry name" value="ASADH"/>
    <property type="match status" value="1"/>
</dbReference>
<proteinExistence type="inferred from homology"/>
<dbReference type="GO" id="GO:0019877">
    <property type="term" value="P:diaminopimelate biosynthetic process"/>
    <property type="evidence" value="ECO:0007669"/>
    <property type="project" value="UniProtKB-UniRule"/>
</dbReference>
<dbReference type="SMART" id="SM00859">
    <property type="entry name" value="Semialdhyde_dh"/>
    <property type="match status" value="1"/>
</dbReference>
<dbReference type="InterPro" id="IPR036291">
    <property type="entry name" value="NAD(P)-bd_dom_sf"/>
</dbReference>
<evidence type="ECO:0000256" key="14">
    <source>
        <dbReference type="ARBA" id="ARBA00047891"/>
    </source>
</evidence>
<dbReference type="Gene3D" id="3.30.360.10">
    <property type="entry name" value="Dihydrodipicolinate Reductase, domain 2"/>
    <property type="match status" value="1"/>
</dbReference>
<feature type="binding site" evidence="15">
    <location>
        <position position="339"/>
    </location>
    <ligand>
        <name>NADP(+)</name>
        <dbReference type="ChEBI" id="CHEBI:58349"/>
    </ligand>
</feature>
<dbReference type="GO" id="GO:0071266">
    <property type="term" value="P:'de novo' L-methionine biosynthetic process"/>
    <property type="evidence" value="ECO:0007669"/>
    <property type="project" value="UniProtKB-UniRule"/>
</dbReference>
<dbReference type="UniPathway" id="UPA00034">
    <property type="reaction ID" value="UER00016"/>
</dbReference>
<keyword evidence="7 15" id="KW-0028">Amino-acid biosynthesis</keyword>
<keyword evidence="9 15" id="KW-0521">NADP</keyword>
<dbReference type="GO" id="GO:0051287">
    <property type="term" value="F:NAD binding"/>
    <property type="evidence" value="ECO:0007669"/>
    <property type="project" value="InterPro"/>
</dbReference>
<dbReference type="GO" id="GO:0009097">
    <property type="term" value="P:isoleucine biosynthetic process"/>
    <property type="evidence" value="ECO:0007669"/>
    <property type="project" value="UniProtKB-UniRule"/>
</dbReference>
<dbReference type="InterPro" id="IPR000534">
    <property type="entry name" value="Semialdehyde_DH_NAD-bd"/>
</dbReference>
<name>I2E2A8_RHIML</name>
<dbReference type="PANTHER" id="PTHR46278:SF2">
    <property type="entry name" value="ASPARTATE-SEMIALDEHYDE DEHYDROGENASE"/>
    <property type="match status" value="1"/>
</dbReference>
<comment type="pathway">
    <text evidence="1 15">Amino-acid biosynthesis; L-methionine biosynthesis via de novo pathway; L-homoserine from L-aspartate: step 2/3.</text>
</comment>
<feature type="domain" description="Semialdehyde dehydrogenase NAD-binding" evidence="17">
    <location>
        <begin position="26"/>
        <end position="141"/>
    </location>
</feature>
<keyword evidence="12 15" id="KW-0457">Lysine biosynthesis</keyword>
<dbReference type="NCBIfam" id="TIGR01296">
    <property type="entry name" value="asd_B"/>
    <property type="match status" value="1"/>
</dbReference>
<comment type="function">
    <text evidence="15">Catalyzes the NADPH-dependent formation of L-aspartate-semialdehyde (L-ASA) by the reductive dephosphorylation of L-aspartyl-4-phosphate.</text>
</comment>
<dbReference type="NCBIfam" id="NF011456">
    <property type="entry name" value="PRK14874.1"/>
    <property type="match status" value="1"/>
</dbReference>
<comment type="pathway">
    <text evidence="3 15">Amino-acid biosynthesis; L-threonine biosynthesis; L-threonine from L-aspartate: step 2/5.</text>
</comment>
<evidence type="ECO:0000256" key="13">
    <source>
        <dbReference type="ARBA" id="ARBA00023167"/>
    </source>
</evidence>
<comment type="caution">
    <text evidence="15">Lacks conserved residue(s) required for the propagation of feature annotation.</text>
</comment>
<geneLocation type="plasmid" evidence="18">
    <name>pHRC017</name>
</geneLocation>
<evidence type="ECO:0000259" key="17">
    <source>
        <dbReference type="SMART" id="SM00859"/>
    </source>
</evidence>
<feature type="binding site" evidence="15">
    <location>
        <begin position="182"/>
        <end position="183"/>
    </location>
    <ligand>
        <name>NADP(+)</name>
        <dbReference type="ChEBI" id="CHEBI:58349"/>
    </ligand>
</feature>
<evidence type="ECO:0000256" key="5">
    <source>
        <dbReference type="ARBA" id="ARBA00011738"/>
    </source>
</evidence>
<dbReference type="InterPro" id="IPR005986">
    <property type="entry name" value="Asp_semialdehyde_DH_beta"/>
</dbReference>
<evidence type="ECO:0000256" key="10">
    <source>
        <dbReference type="ARBA" id="ARBA00022915"/>
    </source>
</evidence>
<comment type="similarity">
    <text evidence="4 15">Belongs to the aspartate-semialdehyde dehydrogenase family.</text>
</comment>
<dbReference type="UniPathway" id="UPA00050">
    <property type="reaction ID" value="UER00463"/>
</dbReference>
<dbReference type="Pfam" id="PF02774">
    <property type="entry name" value="Semialdhyde_dhC"/>
    <property type="match status" value="1"/>
</dbReference>
<dbReference type="GO" id="GO:0009089">
    <property type="term" value="P:lysine biosynthetic process via diaminopimelate"/>
    <property type="evidence" value="ECO:0007669"/>
    <property type="project" value="UniProtKB-UniRule"/>
</dbReference>
<evidence type="ECO:0000256" key="3">
    <source>
        <dbReference type="ARBA" id="ARBA00005097"/>
    </source>
</evidence>
<evidence type="ECO:0000256" key="11">
    <source>
        <dbReference type="ARBA" id="ARBA00023002"/>
    </source>
</evidence>
<feature type="binding site" evidence="15">
    <location>
        <begin position="61"/>
        <end position="62"/>
    </location>
    <ligand>
        <name>NADP(+)</name>
        <dbReference type="ChEBI" id="CHEBI:58349"/>
    </ligand>
</feature>
<dbReference type="PANTHER" id="PTHR46278">
    <property type="entry name" value="DEHYDROGENASE, PUTATIVE-RELATED"/>
    <property type="match status" value="1"/>
</dbReference>
<comment type="subunit">
    <text evidence="5 15">Homodimer.</text>
</comment>
<evidence type="ECO:0000256" key="1">
    <source>
        <dbReference type="ARBA" id="ARBA00005021"/>
    </source>
</evidence>
<dbReference type="InterPro" id="IPR012280">
    <property type="entry name" value="Semialdhyde_DH_dimer_dom"/>
</dbReference>
<dbReference type="SUPFAM" id="SSF55347">
    <property type="entry name" value="Glyceraldehyde-3-phosphate dehydrogenase-like, C-terminal domain"/>
    <property type="match status" value="1"/>
</dbReference>
<evidence type="ECO:0000256" key="7">
    <source>
        <dbReference type="ARBA" id="ARBA00022605"/>
    </source>
</evidence>
<evidence type="ECO:0000256" key="6">
    <source>
        <dbReference type="ARBA" id="ARBA00013120"/>
    </source>
</evidence>